<dbReference type="Proteomes" id="UP000824881">
    <property type="component" value="Unassembled WGS sequence"/>
</dbReference>
<dbReference type="EMBL" id="WQMT02000007">
    <property type="protein sequence ID" value="KAG9220322.1"/>
    <property type="molecule type" value="Genomic_DNA"/>
</dbReference>
<organism evidence="1 2">
    <name type="scientific">Pleurotus cornucopiae</name>
    <name type="common">Cornucopia mushroom</name>
    <dbReference type="NCBI Taxonomy" id="5321"/>
    <lineage>
        <taxon>Eukaryota</taxon>
        <taxon>Fungi</taxon>
        <taxon>Dikarya</taxon>
        <taxon>Basidiomycota</taxon>
        <taxon>Agaricomycotina</taxon>
        <taxon>Agaricomycetes</taxon>
        <taxon>Agaricomycetidae</taxon>
        <taxon>Agaricales</taxon>
        <taxon>Pleurotineae</taxon>
        <taxon>Pleurotaceae</taxon>
        <taxon>Pleurotus</taxon>
    </lineage>
</organism>
<comment type="caution">
    <text evidence="1">The sequence shown here is derived from an EMBL/GenBank/DDBJ whole genome shotgun (WGS) entry which is preliminary data.</text>
</comment>
<protein>
    <submittedName>
        <fullName evidence="1">Uncharacterized protein</fullName>
    </submittedName>
</protein>
<accession>A0ACB7IQ51</accession>
<proteinExistence type="predicted"/>
<evidence type="ECO:0000313" key="1">
    <source>
        <dbReference type="EMBL" id="KAG9220322.1"/>
    </source>
</evidence>
<gene>
    <name evidence="1" type="ORF">CCMSSC00406_0006387</name>
</gene>
<sequence>MSDEDHQRYRIYIEVVRIRVKSPDLNHANKQARYPTWVSISLKVGDETRDEKGNWRWMDSNWVLREIYANDKALVDIRPGLPASTDSEVLASATFEDIIATARSREQSTVDVQQEHRLATVTTCFRVDDGCVTPKRAADNAKPIRRRDTLKTRLPGYLDQTLRRNARHASVVDYWTSVIHDGMDSISQWGESSPLFLPGPDAGPEVSRPWEDPVRNVSPYVRSDPEPSDTGRIEYTVMGTSRTKPR</sequence>
<reference evidence="1 2" key="1">
    <citation type="journal article" date="2021" name="Appl. Environ. Microbiol.">
        <title>Genetic linkage and physical mapping for an oyster mushroom Pleurotus cornucopiae and QTL analysis for the trait cap color.</title>
        <authorList>
            <person name="Zhang Y."/>
            <person name="Gao W."/>
            <person name="Sonnenberg A."/>
            <person name="Chen Q."/>
            <person name="Zhang J."/>
            <person name="Huang C."/>
        </authorList>
    </citation>
    <scope>NUCLEOTIDE SEQUENCE [LARGE SCALE GENOMIC DNA]</scope>
    <source>
        <strain evidence="1">CCMSSC00406</strain>
    </source>
</reference>
<keyword evidence="2" id="KW-1185">Reference proteome</keyword>
<evidence type="ECO:0000313" key="2">
    <source>
        <dbReference type="Proteomes" id="UP000824881"/>
    </source>
</evidence>
<name>A0ACB7IQ51_PLECO</name>